<evidence type="ECO:0000313" key="2">
    <source>
        <dbReference type="Proteomes" id="UP000184121"/>
    </source>
</evidence>
<name>A0A1M7DXU3_9FLAO</name>
<gene>
    <name evidence="1" type="ORF">SAMN05444366_1753</name>
</gene>
<sequence length="187" mass="21794">MSIFNQVLERSKLNKELIGVWKYRDDDKFWCGYVIDFNETLIKIQHYTSFGKPDGQIIAQISAIQNVDFNDDYAKAMQVVIDYSKELEKEEKINIAISDNDNWDYEIIKQMEGNLDIITSIEINNSDYFSGFVIEVSESDFILNCVGKLGQDEGPVVYKIEDVTGFRINDIDNRKRAMLYKWRKSSL</sequence>
<proteinExistence type="predicted"/>
<dbReference type="AlphaFoldDB" id="A0A1M7DXU3"/>
<dbReference type="Proteomes" id="UP000184121">
    <property type="component" value="Unassembled WGS sequence"/>
</dbReference>
<protein>
    <submittedName>
        <fullName evidence="1">Uncharacterized protein</fullName>
    </submittedName>
</protein>
<evidence type="ECO:0000313" key="1">
    <source>
        <dbReference type="EMBL" id="SHL84324.1"/>
    </source>
</evidence>
<keyword evidence="2" id="KW-1185">Reference proteome</keyword>
<organism evidence="1 2">
    <name type="scientific">Flavobacterium saccharophilum</name>
    <dbReference type="NCBI Taxonomy" id="29534"/>
    <lineage>
        <taxon>Bacteria</taxon>
        <taxon>Pseudomonadati</taxon>
        <taxon>Bacteroidota</taxon>
        <taxon>Flavobacteriia</taxon>
        <taxon>Flavobacteriales</taxon>
        <taxon>Flavobacteriaceae</taxon>
        <taxon>Flavobacterium</taxon>
    </lineage>
</organism>
<dbReference type="EMBL" id="FRBY01000002">
    <property type="protein sequence ID" value="SHL84324.1"/>
    <property type="molecule type" value="Genomic_DNA"/>
</dbReference>
<dbReference type="STRING" id="29534.SAMN05444366_1753"/>
<accession>A0A1M7DXU3</accession>
<dbReference type="RefSeq" id="WP_072971164.1">
    <property type="nucleotide sequence ID" value="NZ_FRBY01000002.1"/>
</dbReference>
<dbReference type="OrthoDB" id="1337782at2"/>
<reference evidence="2" key="1">
    <citation type="submission" date="2016-11" db="EMBL/GenBank/DDBJ databases">
        <authorList>
            <person name="Varghese N."/>
            <person name="Submissions S."/>
        </authorList>
    </citation>
    <scope>NUCLEOTIDE SEQUENCE [LARGE SCALE GENOMIC DNA]</scope>
    <source>
        <strain evidence="2">DSM 1811</strain>
    </source>
</reference>